<dbReference type="AlphaFoldDB" id="A0A2S0IB76"/>
<accession>A0A2S0IB76</accession>
<proteinExistence type="predicted"/>
<dbReference type="RefSeq" id="WP_158685909.1">
    <property type="nucleotide sequence ID" value="NZ_CP023270.1"/>
</dbReference>
<evidence type="ECO:0000313" key="1">
    <source>
        <dbReference type="EMBL" id="AVJ29301.1"/>
    </source>
</evidence>
<gene>
    <name evidence="1" type="ORF">CLM73_20525</name>
</gene>
<keyword evidence="2" id="KW-1185">Reference proteome</keyword>
<name>A0A2S0IB76_9BURK</name>
<dbReference type="Proteomes" id="UP000239477">
    <property type="component" value="Chromosome"/>
</dbReference>
<evidence type="ECO:0000313" key="2">
    <source>
        <dbReference type="Proteomes" id="UP000239477"/>
    </source>
</evidence>
<reference evidence="1 2" key="1">
    <citation type="submission" date="2017-09" db="EMBL/GenBank/DDBJ databases">
        <title>Genomic, metabolic, and phenotypic characteristics of bacterial isolates from the natural microbiome of the model nematode Caenorhabditis elegans.</title>
        <authorList>
            <person name="Zimmermann J."/>
            <person name="Obeng N."/>
            <person name="Yang W."/>
            <person name="Obeng O."/>
            <person name="Kissoyan K."/>
            <person name="Pees B."/>
            <person name="Dirksen P."/>
            <person name="Hoppner M."/>
            <person name="Franke A."/>
            <person name="Rosenstiel P."/>
            <person name="Leippe M."/>
            <person name="Dierking K."/>
            <person name="Kaleta C."/>
            <person name="Schulenburg H."/>
        </authorList>
    </citation>
    <scope>NUCLEOTIDE SEQUENCE [LARGE SCALE GENOMIC DNA]</scope>
    <source>
        <strain evidence="1 2">MYb73</strain>
    </source>
</reference>
<dbReference type="EMBL" id="CP023270">
    <property type="protein sequence ID" value="AVJ29301.1"/>
    <property type="molecule type" value="Genomic_DNA"/>
</dbReference>
<protein>
    <submittedName>
        <fullName evidence="1">Uncharacterized protein</fullName>
    </submittedName>
</protein>
<organism evidence="1 2">
    <name type="scientific">Achromobacter spanius</name>
    <dbReference type="NCBI Taxonomy" id="217203"/>
    <lineage>
        <taxon>Bacteria</taxon>
        <taxon>Pseudomonadati</taxon>
        <taxon>Pseudomonadota</taxon>
        <taxon>Betaproteobacteria</taxon>
        <taxon>Burkholderiales</taxon>
        <taxon>Alcaligenaceae</taxon>
        <taxon>Achromobacter</taxon>
    </lineage>
</organism>
<sequence>MFWTAPRCSRSGTATSPCATCAAPQTSDTIRGLDRLQPQNFHGSLLLGLIYGQSFSNNLFLIRLVQMLDAASQPHDSQHELKGFLRSHRKALMEKVIE</sequence>